<dbReference type="CDD" id="cd19608">
    <property type="entry name" value="GH113_mannanase-like"/>
    <property type="match status" value="1"/>
</dbReference>
<keyword evidence="1" id="KW-0326">Glycosidase</keyword>
<dbReference type="AlphaFoldDB" id="A0A4Q8LQI4"/>
<dbReference type="GO" id="GO:0016798">
    <property type="term" value="F:hydrolase activity, acting on glycosyl bonds"/>
    <property type="evidence" value="ECO:0007669"/>
    <property type="project" value="UniProtKB-KW"/>
</dbReference>
<evidence type="ECO:0000313" key="1">
    <source>
        <dbReference type="EMBL" id="TAA33563.1"/>
    </source>
</evidence>
<dbReference type="Gene3D" id="3.20.20.80">
    <property type="entry name" value="Glycosidases"/>
    <property type="match status" value="1"/>
</dbReference>
<comment type="caution">
    <text evidence="1">The sequence shown here is derived from an EMBL/GenBank/DDBJ whole genome shotgun (WGS) entry which is preliminary data.</text>
</comment>
<reference evidence="1 2" key="1">
    <citation type="submission" date="2019-02" db="EMBL/GenBank/DDBJ databases">
        <title>WGS of Pseudoxanthomonas species novum from clinical isolates.</title>
        <authorList>
            <person name="Bernier A.-M."/>
            <person name="Bernard K."/>
            <person name="Vachon A."/>
        </authorList>
    </citation>
    <scope>NUCLEOTIDE SEQUENCE [LARGE SCALE GENOMIC DNA]</scope>
    <source>
        <strain evidence="1 2">NML171202</strain>
    </source>
</reference>
<evidence type="ECO:0000313" key="2">
    <source>
        <dbReference type="Proteomes" id="UP000291286"/>
    </source>
</evidence>
<dbReference type="InterPro" id="IPR017853">
    <property type="entry name" value="GH"/>
</dbReference>
<keyword evidence="1" id="KW-0378">Hydrolase</keyword>
<proteinExistence type="predicted"/>
<organism evidence="1 2">
    <name type="scientific">Pseudoxanthomonas winnipegensis</name>
    <dbReference type="NCBI Taxonomy" id="2480810"/>
    <lineage>
        <taxon>Bacteria</taxon>
        <taxon>Pseudomonadati</taxon>
        <taxon>Pseudomonadota</taxon>
        <taxon>Gammaproteobacteria</taxon>
        <taxon>Lysobacterales</taxon>
        <taxon>Lysobacteraceae</taxon>
        <taxon>Pseudoxanthomonas</taxon>
    </lineage>
</organism>
<name>A0A4Q8LQI4_9GAMM</name>
<gene>
    <name evidence="1" type="ORF">EA661_02540</name>
</gene>
<dbReference type="InterPro" id="IPR055151">
    <property type="entry name" value="GH113"/>
</dbReference>
<dbReference type="Pfam" id="PF22612">
    <property type="entry name" value="GH113"/>
    <property type="match status" value="1"/>
</dbReference>
<dbReference type="EMBL" id="SHMB01000001">
    <property type="protein sequence ID" value="TAA33563.1"/>
    <property type="molecule type" value="Genomic_DNA"/>
</dbReference>
<dbReference type="Proteomes" id="UP000291286">
    <property type="component" value="Unassembled WGS sequence"/>
</dbReference>
<protein>
    <submittedName>
        <fullName evidence="1">Glycosidase-like protein</fullName>
    </submittedName>
</protein>
<sequence>MALLVFALASGCSATSRGPWLGANVKVSEDAPWGSKAAGQSLRNLADAGAQTGLLVAFLWQETPASQTPVLGSDSSVERLRDAVRQTRAAGLRPILKLHVWVPGHWAGEIDPADKAAWFAAYEKAILPLAAMAREERVEALVLGTELRRLQNAPQWTTLATSVRKVYPGRLVYVADSIDQAEAFPYWSAFDVVGTSLYPALPSDLRERGNAMNDVAARLQALSERQQRPAWVAELGLRSASGSLGAPWESPEQRTANVDLALQARVLGEWKQVLARHGVVGIGIWCWYTDPAAGGASDSDFTVQNKPAQAVFRAGFAPQRSP</sequence>
<dbReference type="SUPFAM" id="SSF51445">
    <property type="entry name" value="(Trans)glycosidases"/>
    <property type="match status" value="1"/>
</dbReference>
<accession>A0A4Q8LQI4</accession>